<protein>
    <submittedName>
        <fullName evidence="1">Uncharacterized protein</fullName>
    </submittedName>
</protein>
<evidence type="ECO:0000313" key="2">
    <source>
        <dbReference type="Proteomes" id="UP000250275"/>
    </source>
</evidence>
<gene>
    <name evidence="1" type="ORF">WN48_02871</name>
</gene>
<evidence type="ECO:0000313" key="1">
    <source>
        <dbReference type="EMBL" id="OAD61160.1"/>
    </source>
</evidence>
<proteinExistence type="predicted"/>
<reference evidence="1 2" key="1">
    <citation type="submission" date="2015-07" db="EMBL/GenBank/DDBJ databases">
        <title>The genome of Eufriesea mexicana.</title>
        <authorList>
            <person name="Pan H."/>
            <person name="Kapheim K."/>
        </authorList>
    </citation>
    <scope>NUCLEOTIDE SEQUENCE [LARGE SCALE GENOMIC DNA]</scope>
    <source>
        <strain evidence="1">0111107269</strain>
        <tissue evidence="1">Whole body</tissue>
    </source>
</reference>
<organism evidence="1 2">
    <name type="scientific">Eufriesea mexicana</name>
    <dbReference type="NCBI Taxonomy" id="516756"/>
    <lineage>
        <taxon>Eukaryota</taxon>
        <taxon>Metazoa</taxon>
        <taxon>Ecdysozoa</taxon>
        <taxon>Arthropoda</taxon>
        <taxon>Hexapoda</taxon>
        <taxon>Insecta</taxon>
        <taxon>Pterygota</taxon>
        <taxon>Neoptera</taxon>
        <taxon>Endopterygota</taxon>
        <taxon>Hymenoptera</taxon>
        <taxon>Apocrita</taxon>
        <taxon>Aculeata</taxon>
        <taxon>Apoidea</taxon>
        <taxon>Anthophila</taxon>
        <taxon>Apidae</taxon>
        <taxon>Eufriesea</taxon>
    </lineage>
</organism>
<keyword evidence="2" id="KW-1185">Reference proteome</keyword>
<dbReference type="Proteomes" id="UP000250275">
    <property type="component" value="Unassembled WGS sequence"/>
</dbReference>
<name>A0A310STT5_9HYME</name>
<accession>A0A310STT5</accession>
<dbReference type="EMBL" id="KQ760246">
    <property type="protein sequence ID" value="OAD61160.1"/>
    <property type="molecule type" value="Genomic_DNA"/>
</dbReference>
<sequence>MKSCALCSLGYSQACIDTRVANKKCTKVYPLNLKAFIGSDYGNVAEALAKHSNIEGSVVCYGSYDELVFLWDWPVGIPVVVVGIDRVPGRRTTGKGKDAFRPGPASGLIRAMGIKHPHTPLWRGWDTPNQREPKVPRTQSVLPICLTGMLAPVDSLGVGTGPF</sequence>
<dbReference type="AlphaFoldDB" id="A0A310STT5"/>